<dbReference type="PANTHER" id="PTHR33845:SF1">
    <property type="entry name" value="C2H2-TYPE DOMAIN-CONTAINING PROTEIN"/>
    <property type="match status" value="1"/>
</dbReference>
<dbReference type="OrthoDB" id="6138973at2759"/>
<dbReference type="AlphaFoldDB" id="A0A8B6BIR3"/>
<comment type="caution">
    <text evidence="1">The sequence shown here is derived from an EMBL/GenBank/DDBJ whole genome shotgun (WGS) entry which is preliminary data.</text>
</comment>
<accession>A0A8B6BIR3</accession>
<organism evidence="1 2">
    <name type="scientific">Mytilus galloprovincialis</name>
    <name type="common">Mediterranean mussel</name>
    <dbReference type="NCBI Taxonomy" id="29158"/>
    <lineage>
        <taxon>Eukaryota</taxon>
        <taxon>Metazoa</taxon>
        <taxon>Spiralia</taxon>
        <taxon>Lophotrochozoa</taxon>
        <taxon>Mollusca</taxon>
        <taxon>Bivalvia</taxon>
        <taxon>Autobranchia</taxon>
        <taxon>Pteriomorphia</taxon>
        <taxon>Mytilida</taxon>
        <taxon>Mytiloidea</taxon>
        <taxon>Mytilidae</taxon>
        <taxon>Mytilinae</taxon>
        <taxon>Mytilus</taxon>
    </lineage>
</organism>
<gene>
    <name evidence="1" type="ORF">MGAL_10B023490</name>
</gene>
<sequence>MDWLAKRGINWHVSVSLVKLETKMCSFSHIHTFNNQTSQDAPTTTAVICDVVKDLEAAIPNLKEISIFSDNAGCYKSTLTLSTLPHEIGSKLSIYNFSQAQNGKGPCDRKAAHAKFAIKRYINEGRDVTTAYDMKKALDKVPGQPYRVKVVDTIHDLDVTKNKDTITNITSFYNFRFENSHLRMWQAYNIGEGKLVTLKLSKSSVQLKVLNDWTDMSLTDLITEGSCEYKLEKGPLKDQAKVLYAQKLSNNVQHCPDMQAALLQNASIPGLSVKEMGWALKMKKKKIFFSVKQKEFMTDLFNQGEKSGSKLYSCRTYEIWCIYVQER</sequence>
<evidence type="ECO:0000313" key="1">
    <source>
        <dbReference type="EMBL" id="VDH91446.1"/>
    </source>
</evidence>
<reference evidence="1" key="1">
    <citation type="submission" date="2018-11" db="EMBL/GenBank/DDBJ databases">
        <authorList>
            <person name="Alioto T."/>
            <person name="Alioto T."/>
        </authorList>
    </citation>
    <scope>NUCLEOTIDE SEQUENCE</scope>
</reference>
<name>A0A8B6BIR3_MYTGA</name>
<dbReference type="EMBL" id="UYJE01000229">
    <property type="protein sequence ID" value="VDH91446.1"/>
    <property type="molecule type" value="Genomic_DNA"/>
</dbReference>
<protein>
    <submittedName>
        <fullName evidence="1">Uncharacterized protein</fullName>
    </submittedName>
</protein>
<dbReference type="PANTHER" id="PTHR33845">
    <property type="entry name" value="C2H2-TYPE DOMAIN-CONTAINING PROTEIN"/>
    <property type="match status" value="1"/>
</dbReference>
<keyword evidence="2" id="KW-1185">Reference proteome</keyword>
<evidence type="ECO:0000313" key="2">
    <source>
        <dbReference type="Proteomes" id="UP000596742"/>
    </source>
</evidence>
<proteinExistence type="predicted"/>
<dbReference type="Proteomes" id="UP000596742">
    <property type="component" value="Unassembled WGS sequence"/>
</dbReference>